<proteinExistence type="predicted"/>
<sequence>MIETKTMKNIIKVLGIFGTLAIVYASGYFIKLYINFTQLILSLGIAGILILVAFLYIYNWMLIKSGGDSDRDQAIDLTRDYMREVEKKLK</sequence>
<feature type="transmembrane region" description="Helical" evidence="1">
    <location>
        <begin position="12"/>
        <end position="30"/>
    </location>
</feature>
<accession>A0A0F9CVY0</accession>
<dbReference type="EMBL" id="LAZR01034327">
    <property type="protein sequence ID" value="KKL45611.1"/>
    <property type="molecule type" value="Genomic_DNA"/>
</dbReference>
<organism evidence="2">
    <name type="scientific">marine sediment metagenome</name>
    <dbReference type="NCBI Taxonomy" id="412755"/>
    <lineage>
        <taxon>unclassified sequences</taxon>
        <taxon>metagenomes</taxon>
        <taxon>ecological metagenomes</taxon>
    </lineage>
</organism>
<name>A0A0F9CVY0_9ZZZZ</name>
<comment type="caution">
    <text evidence="2">The sequence shown here is derived from an EMBL/GenBank/DDBJ whole genome shotgun (WGS) entry which is preliminary data.</text>
</comment>
<evidence type="ECO:0000313" key="2">
    <source>
        <dbReference type="EMBL" id="KKL45611.1"/>
    </source>
</evidence>
<keyword evidence="1" id="KW-1133">Transmembrane helix</keyword>
<keyword evidence="1" id="KW-0472">Membrane</keyword>
<gene>
    <name evidence="2" type="ORF">LCGC14_2353890</name>
</gene>
<feature type="transmembrane region" description="Helical" evidence="1">
    <location>
        <begin position="36"/>
        <end position="58"/>
    </location>
</feature>
<reference evidence="2" key="1">
    <citation type="journal article" date="2015" name="Nature">
        <title>Complex archaea that bridge the gap between prokaryotes and eukaryotes.</title>
        <authorList>
            <person name="Spang A."/>
            <person name="Saw J.H."/>
            <person name="Jorgensen S.L."/>
            <person name="Zaremba-Niedzwiedzka K."/>
            <person name="Martijn J."/>
            <person name="Lind A.E."/>
            <person name="van Eijk R."/>
            <person name="Schleper C."/>
            <person name="Guy L."/>
            <person name="Ettema T.J."/>
        </authorList>
    </citation>
    <scope>NUCLEOTIDE SEQUENCE</scope>
</reference>
<protein>
    <submittedName>
        <fullName evidence="2">Uncharacterized protein</fullName>
    </submittedName>
</protein>
<dbReference type="AlphaFoldDB" id="A0A0F9CVY0"/>
<keyword evidence="1" id="KW-0812">Transmembrane</keyword>
<evidence type="ECO:0000256" key="1">
    <source>
        <dbReference type="SAM" id="Phobius"/>
    </source>
</evidence>